<sequence>MKQIKIKKFTLILLGMLLIGAYSCDYESIDSSDITADKKGNKGNKGNSNRTNLNLLQACSIISSTNLYAGQNILVGEVTVDIEGDNYIITYNITNNEYCLSESHLSVVNTPEDFPMSGGGNPKNGHFEFSESHGCVSSFSYEVPISKGTYIAAHGVVNCVDSYDDIQFDTSLPETLDFCLRTGREVENAKGYFKLVVEEGDLAGTYWAWCADVSLAINASGQDICYEDFDVLSLSDDLSSIISESDNIDNALWLINNVDTLLESNEYLYGHVQWAFWKLLNNQDCVGCNSNLNLPIGDYTVKGMEIVDLALTNGDNYIPECSENRIIVLNDGVNQPLIVPVTINCESSGDCEETAWADGCDFPGNNWATYFHYSN</sequence>
<protein>
    <submittedName>
        <fullName evidence="2">Uncharacterized protein</fullName>
    </submittedName>
</protein>
<keyword evidence="1" id="KW-0732">Signal</keyword>
<reference evidence="2 3" key="1">
    <citation type="journal article" date="2015" name="Int. J. Syst. Evol. Microbiol.">
        <title>Winogradskyella litoriviva sp. nov., isolated from coastal seawater.</title>
        <authorList>
            <person name="Nedashkovskaya O.I."/>
            <person name="Kukhlevskiy A.D."/>
            <person name="Zhukova N.V."/>
            <person name="Kim S.J."/>
            <person name="Rhee S.K."/>
            <person name="Mikhailov V.V."/>
        </authorList>
    </citation>
    <scope>NUCLEOTIDE SEQUENCE [LARGE SCALE GENOMIC DNA]</scope>
    <source>
        <strain evidence="2 3">KMM6491</strain>
    </source>
</reference>
<name>A0ABX2E2W3_9FLAO</name>
<dbReference type="EMBL" id="JABRWQ010000002">
    <property type="protein sequence ID" value="NRD22388.1"/>
    <property type="molecule type" value="Genomic_DNA"/>
</dbReference>
<dbReference type="PROSITE" id="PS51257">
    <property type="entry name" value="PROKAR_LIPOPROTEIN"/>
    <property type="match status" value="1"/>
</dbReference>
<evidence type="ECO:0000313" key="3">
    <source>
        <dbReference type="Proteomes" id="UP000805085"/>
    </source>
</evidence>
<keyword evidence="3" id="KW-1185">Reference proteome</keyword>
<dbReference type="Proteomes" id="UP000805085">
    <property type="component" value="Unassembled WGS sequence"/>
</dbReference>
<evidence type="ECO:0000313" key="2">
    <source>
        <dbReference type="EMBL" id="NRD22388.1"/>
    </source>
</evidence>
<evidence type="ECO:0000256" key="1">
    <source>
        <dbReference type="SAM" id="SignalP"/>
    </source>
</evidence>
<accession>A0ABX2E2W3</accession>
<feature type="signal peptide" evidence="1">
    <location>
        <begin position="1"/>
        <end position="23"/>
    </location>
</feature>
<organism evidence="2 3">
    <name type="scientific">Winogradskyella litoriviva</name>
    <dbReference type="NCBI Taxonomy" id="1220182"/>
    <lineage>
        <taxon>Bacteria</taxon>
        <taxon>Pseudomonadati</taxon>
        <taxon>Bacteroidota</taxon>
        <taxon>Flavobacteriia</taxon>
        <taxon>Flavobacteriales</taxon>
        <taxon>Flavobacteriaceae</taxon>
        <taxon>Winogradskyella</taxon>
    </lineage>
</organism>
<proteinExistence type="predicted"/>
<gene>
    <name evidence="2" type="ORF">HNV10_03990</name>
</gene>
<dbReference type="RefSeq" id="WP_173300067.1">
    <property type="nucleotide sequence ID" value="NZ_JABRWQ010000002.1"/>
</dbReference>
<comment type="caution">
    <text evidence="2">The sequence shown here is derived from an EMBL/GenBank/DDBJ whole genome shotgun (WGS) entry which is preliminary data.</text>
</comment>
<feature type="chain" id="PRO_5045382448" evidence="1">
    <location>
        <begin position="24"/>
        <end position="375"/>
    </location>
</feature>